<proteinExistence type="predicted"/>
<feature type="compositionally biased region" description="Basic residues" evidence="1">
    <location>
        <begin position="744"/>
        <end position="758"/>
    </location>
</feature>
<evidence type="ECO:0000313" key="2">
    <source>
        <dbReference type="EMBL" id="KAF2222096.1"/>
    </source>
</evidence>
<feature type="region of interest" description="Disordered" evidence="1">
    <location>
        <begin position="579"/>
        <end position="662"/>
    </location>
</feature>
<feature type="compositionally biased region" description="Polar residues" evidence="1">
    <location>
        <begin position="1001"/>
        <end position="1025"/>
    </location>
</feature>
<sequence>MVEIAAFVRRRSARKSLSEDELLSPVETNETTATRSNSAVRRLTKSRYSETSGTQRSDSTSRPNRHSLVDLTRKSFDRRSFRSSVLFSEPNSPEGTYWSRPTGIVEEPLDFDTPDTPDNDTMSADLLKTVAKKTSLKNILCDKQGESEDDGIDIDAAILLLQELKKKASPEELVALHRALLPTKPSNASTRPVQDAVVTPYSRRSSMVTPGIATRSKSPGKSPKDVTSSPSPALPQKPIKARPLSQQIASSAPPKPGMLPRQASCTELPPHRGVPTLSRSYSPADLDISAIGGLQLGTLRVTNGAVSPEPSIISEADDSPIAIKPSHSRSHSEPQPQVNWTVEEIADLREDSVTPRPTNTVSREVKDLNRRSIIPGLDSYDDSSEDEIIAYTPKPQGVSFADNDYHNDISNAGPYRKPAFNVSVGSVISRLSTIEDNESLAERAQSPVLIEERIQSPTFAFERLTGHALQQSPPPSSGSDSSSLYPATVQRLSPLNSNPRPAKPIKADSGYASEITVSRGRISSDEESLDSIPMFPRPANYQLAKRSNCQLETIPSVSDIHSVPSEAGDDDITTAELRDLSDPVKSPAVPVKDHLIPPPMQRNPASSSSSIPSVVSSDLDSQDTKSGEKTPKPRRKLYKPPPVNRNSSFEVISSPMSPSLYPTVPDEMSVNFSRRICRAPGSFHPEHAFAAQAQMSRESLDRLDQAKDAPMSPKLPKAGKMTTPVKAALPSSEPNSAEPDLQKKKSRFRLRGRSRSKSLARPEVNLPREQDTPTVAETVPQFAEVMRAKEVNITAEKSPRQRSASRPRFYAEFSVKEYADAYPPIERVNDQRWSPRTAQESTENIKDYKRAQSLPRGVTPADRRQSSAGERTIPKTESATKEDAARRQRSRSVAASAHRAMKDDADDELTAIPKTPKNKIIGQAVAGTPQETQSEPRKAQEPPRKERRNTFERIFLRESSKERTSRSGSRSDSRSPKLPDVNSPAYIASRFSSPPPDPNRMASSQPRTVPWEANNTPSKPRSGQATPALAQGKSAVSRNDSAVSASSVHAPVGKHTKPTTTARQNAPLTTISTNVQTATDHDSDGAYRAYRASDAVSITKLTSPTRETPRLLQPPPPTRPAPSKPHHHTPIHQDRLSLAVSSSHQAQSDREKRWSHASASDSAQHTPESLFDRFGGGLDYGWDRGQGFTGSAGTRSGASERAHRKSVVLSESFGVDLSDVPVFVRRI</sequence>
<feature type="compositionally biased region" description="Polar residues" evidence="1">
    <location>
        <begin position="215"/>
        <end position="231"/>
    </location>
</feature>
<feature type="compositionally biased region" description="Polar residues" evidence="1">
    <location>
        <begin position="26"/>
        <end position="39"/>
    </location>
</feature>
<feature type="region of interest" description="Disordered" evidence="1">
    <location>
        <begin position="12"/>
        <end position="69"/>
    </location>
</feature>
<feature type="region of interest" description="Disordered" evidence="1">
    <location>
        <begin position="829"/>
        <end position="1084"/>
    </location>
</feature>
<feature type="region of interest" description="Disordered" evidence="1">
    <location>
        <begin position="184"/>
        <end position="280"/>
    </location>
</feature>
<feature type="compositionally biased region" description="Polar residues" evidence="1">
    <location>
        <begin position="1157"/>
        <end position="1167"/>
    </location>
</feature>
<feature type="compositionally biased region" description="Basic and acidic residues" evidence="1">
    <location>
        <begin position="872"/>
        <end position="886"/>
    </location>
</feature>
<feature type="compositionally biased region" description="Polar residues" evidence="1">
    <location>
        <begin position="831"/>
        <end position="842"/>
    </location>
</feature>
<feature type="compositionally biased region" description="Polar residues" evidence="1">
    <location>
        <begin position="49"/>
        <end position="62"/>
    </location>
</feature>
<feature type="compositionally biased region" description="Basic and acidic residues" evidence="1">
    <location>
        <begin position="934"/>
        <end position="977"/>
    </location>
</feature>
<feature type="compositionally biased region" description="Basic and acidic residues" evidence="1">
    <location>
        <begin position="698"/>
        <end position="707"/>
    </location>
</feature>
<gene>
    <name evidence="2" type="ORF">BDZ85DRAFT_137162</name>
</gene>
<dbReference type="AlphaFoldDB" id="A0A6A6G8K3"/>
<feature type="region of interest" description="Disordered" evidence="1">
    <location>
        <begin position="309"/>
        <end position="337"/>
    </location>
</feature>
<feature type="compositionally biased region" description="Pro residues" evidence="1">
    <location>
        <begin position="1112"/>
        <end position="1123"/>
    </location>
</feature>
<dbReference type="OrthoDB" id="5341904at2759"/>
<reference evidence="3" key="1">
    <citation type="journal article" date="2020" name="Stud. Mycol.">
        <title>101 Dothideomycetes genomes: A test case for predicting lifestyles and emergence of pathogens.</title>
        <authorList>
            <person name="Haridas S."/>
            <person name="Albert R."/>
            <person name="Binder M."/>
            <person name="Bloem J."/>
            <person name="LaButti K."/>
            <person name="Salamov A."/>
            <person name="Andreopoulos B."/>
            <person name="Baker S."/>
            <person name="Barry K."/>
            <person name="Bills G."/>
            <person name="Bluhm B."/>
            <person name="Cannon C."/>
            <person name="Castanera R."/>
            <person name="Culley D."/>
            <person name="Daum C."/>
            <person name="Ezra D."/>
            <person name="Gonzalez J."/>
            <person name="Henrissat B."/>
            <person name="Kuo A."/>
            <person name="Liang C."/>
            <person name="Lipzen A."/>
            <person name="Lutzoni F."/>
            <person name="Magnuson J."/>
            <person name="Mondo S."/>
            <person name="Nolan M."/>
            <person name="Ohm R."/>
            <person name="Pangilinan J."/>
            <person name="Park H.-J."/>
            <person name="Ramirez L."/>
            <person name="Alfaro M."/>
            <person name="Sun H."/>
            <person name="Tritt A."/>
            <person name="Yoshinaga Y."/>
            <person name="Zwiers L.-H."/>
            <person name="Turgeon B."/>
            <person name="Goodwin S."/>
            <person name="Spatafora J."/>
            <person name="Crous P."/>
            <person name="Grigoriev I."/>
        </authorList>
    </citation>
    <scope>NUCLEOTIDE SEQUENCE [LARGE SCALE GENOMIC DNA]</scope>
    <source>
        <strain evidence="3">CECT 20119</strain>
    </source>
</reference>
<accession>A0A6A6G8K3</accession>
<name>A0A6A6G8K3_9PEZI</name>
<dbReference type="EMBL" id="ML992509">
    <property type="protein sequence ID" value="KAF2222096.1"/>
    <property type="molecule type" value="Genomic_DNA"/>
</dbReference>
<feature type="compositionally biased region" description="Polar residues" evidence="1">
    <location>
        <begin position="1058"/>
        <end position="1078"/>
    </location>
</feature>
<feature type="compositionally biased region" description="Low complexity" evidence="1">
    <location>
        <begin position="606"/>
        <end position="619"/>
    </location>
</feature>
<feature type="compositionally biased region" description="Basic and acidic residues" evidence="1">
    <location>
        <begin position="622"/>
        <end position="631"/>
    </location>
</feature>
<evidence type="ECO:0000256" key="1">
    <source>
        <dbReference type="SAM" id="MobiDB-lite"/>
    </source>
</evidence>
<feature type="compositionally biased region" description="Polar residues" evidence="1">
    <location>
        <begin position="644"/>
        <end position="657"/>
    </location>
</feature>
<feature type="region of interest" description="Disordered" evidence="1">
    <location>
        <begin position="688"/>
        <end position="776"/>
    </location>
</feature>
<feature type="region of interest" description="Disordered" evidence="1">
    <location>
        <begin position="1098"/>
        <end position="1170"/>
    </location>
</feature>
<feature type="region of interest" description="Disordered" evidence="1">
    <location>
        <begin position="491"/>
        <end position="510"/>
    </location>
</feature>
<evidence type="ECO:0000313" key="3">
    <source>
        <dbReference type="Proteomes" id="UP000799538"/>
    </source>
</evidence>
<keyword evidence="3" id="KW-1185">Reference proteome</keyword>
<dbReference type="Proteomes" id="UP000799538">
    <property type="component" value="Unassembled WGS sequence"/>
</dbReference>
<organism evidence="2 3">
    <name type="scientific">Elsinoe ampelina</name>
    <dbReference type="NCBI Taxonomy" id="302913"/>
    <lineage>
        <taxon>Eukaryota</taxon>
        <taxon>Fungi</taxon>
        <taxon>Dikarya</taxon>
        <taxon>Ascomycota</taxon>
        <taxon>Pezizomycotina</taxon>
        <taxon>Dothideomycetes</taxon>
        <taxon>Dothideomycetidae</taxon>
        <taxon>Myriangiales</taxon>
        <taxon>Elsinoaceae</taxon>
        <taxon>Elsinoe</taxon>
    </lineage>
</organism>
<protein>
    <submittedName>
        <fullName evidence="2">Uncharacterized protein</fullName>
    </submittedName>
</protein>